<evidence type="ECO:0000256" key="1">
    <source>
        <dbReference type="ARBA" id="ARBA00010617"/>
    </source>
</evidence>
<comment type="similarity">
    <text evidence="1">Belongs to the cytochrome P450 family.</text>
</comment>
<evidence type="ECO:0000313" key="3">
    <source>
        <dbReference type="EMBL" id="BCL31046.1"/>
    </source>
</evidence>
<dbReference type="AlphaFoldDB" id="A0A7G1PB62"/>
<accession>A0A7G1PB62</accession>
<dbReference type="GO" id="GO:0016705">
    <property type="term" value="F:oxidoreductase activity, acting on paired donors, with incorporation or reduction of molecular oxygen"/>
    <property type="evidence" value="ECO:0007669"/>
    <property type="project" value="InterPro"/>
</dbReference>
<gene>
    <name evidence="3" type="ORF">GCM10017557_59050</name>
</gene>
<feature type="region of interest" description="Disordered" evidence="2">
    <location>
        <begin position="1"/>
        <end position="34"/>
    </location>
</feature>
<sequence length="468" mass="49979">MQHQLNSHGTPPPGCPAHGNTQLFGPEFGSDPEQHYAHLRSLGPSAPVDIAPGVQVELVTSYDAALHILQNPASFVRDSRRWNALNQGQIPEDSPALPMMGYRPNALFSDGAAHARLRQAVTDSLASIDELQLVRQTQQSAEYLISQFSSDIRGHAELMADYAQPLPLLVFSDLFGCPPELGDRVIAGISGIFEGTPGADLVLGGALGELIALKHRRPGDDVTTRLMQHSAGLTDEEVLHQLVTLLSGGTAPLTAAIGTSSALYLSEDWQTGLPVEDAVVQTLWNYAPIANYAAHYPTQDVELGERILRANDPVLISFAAANTDPKLTEHREQLSAKAHLAFGAGPHSCPAKDPAFMIAVTAVEALLNQLPDAETRVPFKDLAWVPAPWSRSLVNIPIRFTPRSALPPTDGRPAPSQDSRTAPASAPQHSATQGPSAAPAYRPAPSHAAASKSKGGLFSRFVAWTRGE</sequence>
<dbReference type="GO" id="GO:0004497">
    <property type="term" value="F:monooxygenase activity"/>
    <property type="evidence" value="ECO:0007669"/>
    <property type="project" value="InterPro"/>
</dbReference>
<dbReference type="EMBL" id="AP023440">
    <property type="protein sequence ID" value="BCL31046.1"/>
    <property type="molecule type" value="Genomic_DNA"/>
</dbReference>
<reference evidence="3 4" key="1">
    <citation type="journal article" date="2014" name="Int. J. Syst. Evol. Microbiol.">
        <title>Complete genome sequence of Corynebacterium casei LMG S-19264T (=DSM 44701T), isolated from a smear-ripened cheese.</title>
        <authorList>
            <consortium name="US DOE Joint Genome Institute (JGI-PGF)"/>
            <person name="Walter F."/>
            <person name="Albersmeier A."/>
            <person name="Kalinowski J."/>
            <person name="Ruckert C."/>
        </authorList>
    </citation>
    <scope>NUCLEOTIDE SEQUENCE [LARGE SCALE GENOMIC DNA]</scope>
    <source>
        <strain evidence="3 4">JCM 4677</strain>
    </source>
</reference>
<dbReference type="Proteomes" id="UP000516444">
    <property type="component" value="Chromosome"/>
</dbReference>
<feature type="compositionally biased region" description="Low complexity" evidence="2">
    <location>
        <begin position="435"/>
        <end position="454"/>
    </location>
</feature>
<dbReference type="InterPro" id="IPR036396">
    <property type="entry name" value="Cyt_P450_sf"/>
</dbReference>
<evidence type="ECO:0000256" key="2">
    <source>
        <dbReference type="SAM" id="MobiDB-lite"/>
    </source>
</evidence>
<dbReference type="InterPro" id="IPR017972">
    <property type="entry name" value="Cyt_P450_CS"/>
</dbReference>
<dbReference type="PRINTS" id="PR00359">
    <property type="entry name" value="BP450"/>
</dbReference>
<dbReference type="RefSeq" id="WP_190852870.1">
    <property type="nucleotide sequence ID" value="NZ_AP023440.1"/>
</dbReference>
<feature type="region of interest" description="Disordered" evidence="2">
    <location>
        <begin position="404"/>
        <end position="454"/>
    </location>
</feature>
<proteinExistence type="inferred from homology"/>
<dbReference type="InterPro" id="IPR002397">
    <property type="entry name" value="Cyt_P450_B"/>
</dbReference>
<dbReference type="PROSITE" id="PS00086">
    <property type="entry name" value="CYTOCHROME_P450"/>
    <property type="match status" value="1"/>
</dbReference>
<keyword evidence="4" id="KW-1185">Reference proteome</keyword>
<protein>
    <submittedName>
        <fullName evidence="3">Cytochrome P450</fullName>
    </submittedName>
</protein>
<dbReference type="KEGG" id="sgm:GCM10017557_59050"/>
<evidence type="ECO:0000313" key="4">
    <source>
        <dbReference type="Proteomes" id="UP000516444"/>
    </source>
</evidence>
<organism evidence="3 4">
    <name type="scientific">Streptomyces aurantiacus</name>
    <dbReference type="NCBI Taxonomy" id="47760"/>
    <lineage>
        <taxon>Bacteria</taxon>
        <taxon>Bacillati</taxon>
        <taxon>Actinomycetota</taxon>
        <taxon>Actinomycetes</taxon>
        <taxon>Kitasatosporales</taxon>
        <taxon>Streptomycetaceae</taxon>
        <taxon>Streptomyces</taxon>
        <taxon>Streptomyces aurantiacus group</taxon>
    </lineage>
</organism>
<name>A0A7G1PB62_9ACTN</name>
<dbReference type="Gene3D" id="1.10.630.10">
    <property type="entry name" value="Cytochrome P450"/>
    <property type="match status" value="1"/>
</dbReference>
<dbReference type="GO" id="GO:0005506">
    <property type="term" value="F:iron ion binding"/>
    <property type="evidence" value="ECO:0007669"/>
    <property type="project" value="InterPro"/>
</dbReference>
<dbReference type="PANTHER" id="PTHR46696:SF1">
    <property type="entry name" value="CYTOCHROME P450 YJIB-RELATED"/>
    <property type="match status" value="1"/>
</dbReference>
<dbReference type="GO" id="GO:0020037">
    <property type="term" value="F:heme binding"/>
    <property type="evidence" value="ECO:0007669"/>
    <property type="project" value="InterPro"/>
</dbReference>
<dbReference type="SUPFAM" id="SSF48264">
    <property type="entry name" value="Cytochrome P450"/>
    <property type="match status" value="1"/>
</dbReference>
<feature type="compositionally biased region" description="Polar residues" evidence="2">
    <location>
        <begin position="416"/>
        <end position="434"/>
    </location>
</feature>
<dbReference type="PANTHER" id="PTHR46696">
    <property type="entry name" value="P450, PUTATIVE (EUROFUNG)-RELATED"/>
    <property type="match status" value="1"/>
</dbReference>